<dbReference type="GO" id="GO:0046910">
    <property type="term" value="F:pectinesterase inhibitor activity"/>
    <property type="evidence" value="ECO:0007669"/>
    <property type="project" value="InterPro"/>
</dbReference>
<dbReference type="InterPro" id="IPR034086">
    <property type="entry name" value="PMEI_plant"/>
</dbReference>
<sequence length="378" mass="42303">MASPISCLSILVISLLVASLFCQVSHALVDEAFLKNICQKTVDYEFCQSTLRSDERTFAANPDGLVLISISITSNHVLNTIDQIPNILKTLTDPLDKTRIQNCQTDYSEIAVNLNAAYSASEPKAYQEVINSLRGALIKCVECDDDMEPGIDEEPEIVRPGPEDPSLLTRQRNHRSEDIWNGEDSGSLTCRGRAKEMAKITIQDNRVIDIIKFLKMEFASLAVNKLKSFAKSCQDFVHTLTHRPENSSSRNSVLSLFFNRYFPEGIDIYFENVGGKMLDAVLLNMKAHGRIAACGMISQHNLDKPEGVHNLMHLIYKQIRIEGFFVFDYDHLYPKFLELVLPQIAEGKIVYVEDTAEGLESGPAALIRLFSGLNIGKQ</sequence>
<dbReference type="SUPFAM" id="SSF51735">
    <property type="entry name" value="NAD(P)-binding Rossmann-fold domains"/>
    <property type="match status" value="1"/>
</dbReference>
<dbReference type="InterPro" id="IPR035513">
    <property type="entry name" value="Invertase/methylesterase_inhib"/>
</dbReference>
<dbReference type="NCBIfam" id="TIGR01614">
    <property type="entry name" value="PME_inhib"/>
    <property type="match status" value="1"/>
</dbReference>
<dbReference type="PANTHER" id="PTHR43205:SF7">
    <property type="entry name" value="PROSTAGLANDIN REDUCTASE 1"/>
    <property type="match status" value="1"/>
</dbReference>
<evidence type="ECO:0000313" key="3">
    <source>
        <dbReference type="EMBL" id="KAF3947668.1"/>
    </source>
</evidence>
<dbReference type="InterPro" id="IPR013149">
    <property type="entry name" value="ADH-like_C"/>
</dbReference>
<dbReference type="Pfam" id="PF00107">
    <property type="entry name" value="ADH_zinc_N"/>
    <property type="match status" value="1"/>
</dbReference>
<name>A0A8J4V436_9ROSI</name>
<dbReference type="Gene3D" id="3.40.50.720">
    <property type="entry name" value="NAD(P)-binding Rossmann-like Domain"/>
    <property type="match status" value="1"/>
</dbReference>
<keyword evidence="1" id="KW-0732">Signal</keyword>
<feature type="chain" id="PRO_5035156655" description="Pectinesterase inhibitor domain-containing protein" evidence="1">
    <location>
        <begin position="28"/>
        <end position="378"/>
    </location>
</feature>
<organism evidence="3 4">
    <name type="scientific">Castanea mollissima</name>
    <name type="common">Chinese chestnut</name>
    <dbReference type="NCBI Taxonomy" id="60419"/>
    <lineage>
        <taxon>Eukaryota</taxon>
        <taxon>Viridiplantae</taxon>
        <taxon>Streptophyta</taxon>
        <taxon>Embryophyta</taxon>
        <taxon>Tracheophyta</taxon>
        <taxon>Spermatophyta</taxon>
        <taxon>Magnoliopsida</taxon>
        <taxon>eudicotyledons</taxon>
        <taxon>Gunneridae</taxon>
        <taxon>Pentapetalae</taxon>
        <taxon>rosids</taxon>
        <taxon>fabids</taxon>
        <taxon>Fagales</taxon>
        <taxon>Fagaceae</taxon>
        <taxon>Castanea</taxon>
    </lineage>
</organism>
<dbReference type="PANTHER" id="PTHR43205">
    <property type="entry name" value="PROSTAGLANDIN REDUCTASE"/>
    <property type="match status" value="1"/>
</dbReference>
<keyword evidence="4" id="KW-1185">Reference proteome</keyword>
<dbReference type="Gene3D" id="1.20.140.40">
    <property type="entry name" value="Invertase/pectin methylesterase inhibitor family protein"/>
    <property type="match status" value="1"/>
</dbReference>
<dbReference type="InterPro" id="IPR036291">
    <property type="entry name" value="NAD(P)-bd_dom_sf"/>
</dbReference>
<dbReference type="InterPro" id="IPR006501">
    <property type="entry name" value="Pectinesterase_inhib_dom"/>
</dbReference>
<feature type="non-terminal residue" evidence="3">
    <location>
        <position position="1"/>
    </location>
</feature>
<dbReference type="SMART" id="SM00856">
    <property type="entry name" value="PMEI"/>
    <property type="match status" value="1"/>
</dbReference>
<dbReference type="InterPro" id="IPR045010">
    <property type="entry name" value="MDR_fam"/>
</dbReference>
<dbReference type="CDD" id="cd15797">
    <property type="entry name" value="PMEI"/>
    <property type="match status" value="1"/>
</dbReference>
<feature type="domain" description="Pectinesterase inhibitor" evidence="2">
    <location>
        <begin position="29"/>
        <end position="168"/>
    </location>
</feature>
<comment type="caution">
    <text evidence="3">The sequence shown here is derived from an EMBL/GenBank/DDBJ whole genome shotgun (WGS) entry which is preliminary data.</text>
</comment>
<dbReference type="GO" id="GO:0032440">
    <property type="term" value="F:2-alkenal reductase [NAD(P)H] activity"/>
    <property type="evidence" value="ECO:0007669"/>
    <property type="project" value="TreeGrafter"/>
</dbReference>
<dbReference type="OrthoDB" id="1094948at2759"/>
<reference evidence="3" key="1">
    <citation type="submission" date="2020-03" db="EMBL/GenBank/DDBJ databases">
        <title>Castanea mollissima Vanexum genome sequencing.</title>
        <authorList>
            <person name="Staton M."/>
        </authorList>
    </citation>
    <scope>NUCLEOTIDE SEQUENCE</scope>
    <source>
        <tissue evidence="3">Leaf</tissue>
    </source>
</reference>
<evidence type="ECO:0000259" key="2">
    <source>
        <dbReference type="SMART" id="SM00856"/>
    </source>
</evidence>
<dbReference type="SUPFAM" id="SSF101148">
    <property type="entry name" value="Plant invertase/pectin methylesterase inhibitor"/>
    <property type="match status" value="1"/>
</dbReference>
<evidence type="ECO:0000256" key="1">
    <source>
        <dbReference type="SAM" id="SignalP"/>
    </source>
</evidence>
<dbReference type="Pfam" id="PF04043">
    <property type="entry name" value="PMEI"/>
    <property type="match status" value="1"/>
</dbReference>
<proteinExistence type="predicted"/>
<dbReference type="AlphaFoldDB" id="A0A8J4V436"/>
<dbReference type="Gene3D" id="3.90.180.10">
    <property type="entry name" value="Medium-chain alcohol dehydrogenases, catalytic domain"/>
    <property type="match status" value="1"/>
</dbReference>
<dbReference type="Proteomes" id="UP000737018">
    <property type="component" value="Unassembled WGS sequence"/>
</dbReference>
<dbReference type="EMBL" id="JRKL02007519">
    <property type="protein sequence ID" value="KAF3947668.1"/>
    <property type="molecule type" value="Genomic_DNA"/>
</dbReference>
<accession>A0A8J4V436</accession>
<feature type="signal peptide" evidence="1">
    <location>
        <begin position="1"/>
        <end position="27"/>
    </location>
</feature>
<gene>
    <name evidence="3" type="ORF">CMV_026228</name>
</gene>
<evidence type="ECO:0000313" key="4">
    <source>
        <dbReference type="Proteomes" id="UP000737018"/>
    </source>
</evidence>
<protein>
    <recommendedName>
        <fullName evidence="2">Pectinesterase inhibitor domain-containing protein</fullName>
    </recommendedName>
</protein>